<reference evidence="2" key="1">
    <citation type="submission" date="2016-10" db="EMBL/GenBank/DDBJ databases">
        <authorList>
            <person name="Varghese N."/>
            <person name="Submissions S."/>
        </authorList>
    </citation>
    <scope>NUCLEOTIDE SEQUENCE [LARGE SCALE GENOMIC DNA]</scope>
    <source>
        <strain evidence="2">DSM 19110</strain>
    </source>
</reference>
<sequence>MIKKILLSLIACVVLIVITNMVMYQDVPELTRKEHLSEIERYKSNIRSLSIGDTNDNDLKIFDTILLRNKVLMLGENTHYDGQTLKAKSRLIKYLHENQGYNIVLYEAGQFDTWIMNEEMNKHNKSKIAADSVGGLGLFYWWWANEETQPLFRYYLKTKLSSSPIEIGGFDIQFSGSLLEDKRTSQLKHFLEKNKISIEKYPLFNKYNDNLNFLLDNAYVNKTLNAQQKTQFLEEISGLEQAVLKLEQTKENTIYARYLNDVRNNYHKSWEYEPGTWPSMNYRDSLMARNLIYQIDSVYKDQKIIVWCANIHTFSRRFSKDFLPLGAYIKKKYGVASYMLSFSSYARHYAENKVVNKPGKQAIENDFHNTKSPYFFIDFKNIPANSFLKNHFVSTINQGMDQKKQWSKFTDGIFYIDINKNPSYPEKK</sequence>
<dbReference type="AlphaFoldDB" id="A0A1H0JS58"/>
<gene>
    <name evidence="1" type="ORF">SAMN05421820_11554</name>
</gene>
<evidence type="ECO:0000313" key="1">
    <source>
        <dbReference type="EMBL" id="SDO46363.1"/>
    </source>
</evidence>
<protein>
    <submittedName>
        <fullName evidence="1">Erythromycin esterase homolog</fullName>
    </submittedName>
</protein>
<keyword evidence="2" id="KW-1185">Reference proteome</keyword>
<name>A0A1H0JS58_9SPHI</name>
<dbReference type="CDD" id="cd14728">
    <property type="entry name" value="Ere-like"/>
    <property type="match status" value="1"/>
</dbReference>
<dbReference type="PANTHER" id="PTHR31299:SF0">
    <property type="entry name" value="ESTERASE, PUTATIVE (AFU_ORTHOLOGUE AFUA_1G05850)-RELATED"/>
    <property type="match status" value="1"/>
</dbReference>
<dbReference type="InterPro" id="IPR052036">
    <property type="entry name" value="Hydrolase/PRTase-associated"/>
</dbReference>
<dbReference type="OrthoDB" id="9810066at2"/>
<dbReference type="GO" id="GO:0046677">
    <property type="term" value="P:response to antibiotic"/>
    <property type="evidence" value="ECO:0007669"/>
    <property type="project" value="InterPro"/>
</dbReference>
<accession>A0A1H0JS58</accession>
<dbReference type="EMBL" id="FNGY01000015">
    <property type="protein sequence ID" value="SDO46363.1"/>
    <property type="molecule type" value="Genomic_DNA"/>
</dbReference>
<organism evidence="1 2">
    <name type="scientific">Pedobacter steynii</name>
    <dbReference type="NCBI Taxonomy" id="430522"/>
    <lineage>
        <taxon>Bacteria</taxon>
        <taxon>Pseudomonadati</taxon>
        <taxon>Bacteroidota</taxon>
        <taxon>Sphingobacteriia</taxon>
        <taxon>Sphingobacteriales</taxon>
        <taxon>Sphingobacteriaceae</taxon>
        <taxon>Pedobacter</taxon>
    </lineage>
</organism>
<evidence type="ECO:0000313" key="2">
    <source>
        <dbReference type="Proteomes" id="UP000183200"/>
    </source>
</evidence>
<proteinExistence type="predicted"/>
<dbReference type="PANTHER" id="PTHR31299">
    <property type="entry name" value="ESTERASE, PUTATIVE (AFU_ORTHOLOGUE AFUA_1G05850)-RELATED"/>
    <property type="match status" value="1"/>
</dbReference>
<dbReference type="InterPro" id="IPR007815">
    <property type="entry name" value="Emycin_Estase"/>
</dbReference>
<dbReference type="Gene3D" id="3.40.1660.10">
    <property type="entry name" value="EreA-like (biosynthetic domain)"/>
    <property type="match status" value="2"/>
</dbReference>
<dbReference type="SUPFAM" id="SSF159501">
    <property type="entry name" value="EreA/ChaN-like"/>
    <property type="match status" value="1"/>
</dbReference>
<dbReference type="Pfam" id="PF05139">
    <property type="entry name" value="Erythro_esteras"/>
    <property type="match status" value="1"/>
</dbReference>
<dbReference type="Proteomes" id="UP000183200">
    <property type="component" value="Unassembled WGS sequence"/>
</dbReference>